<feature type="compositionally biased region" description="Polar residues" evidence="1">
    <location>
        <begin position="254"/>
        <end position="268"/>
    </location>
</feature>
<feature type="compositionally biased region" description="Polar residues" evidence="1">
    <location>
        <begin position="292"/>
        <end position="333"/>
    </location>
</feature>
<feature type="region of interest" description="Disordered" evidence="1">
    <location>
        <begin position="131"/>
        <end position="167"/>
    </location>
</feature>
<keyword evidence="2" id="KW-0472">Membrane</keyword>
<organism evidence="3 4">
    <name type="scientific">Coprinopsis marcescibilis</name>
    <name type="common">Agaric fungus</name>
    <name type="synonym">Psathyrella marcescibilis</name>
    <dbReference type="NCBI Taxonomy" id="230819"/>
    <lineage>
        <taxon>Eukaryota</taxon>
        <taxon>Fungi</taxon>
        <taxon>Dikarya</taxon>
        <taxon>Basidiomycota</taxon>
        <taxon>Agaricomycotina</taxon>
        <taxon>Agaricomycetes</taxon>
        <taxon>Agaricomycetidae</taxon>
        <taxon>Agaricales</taxon>
        <taxon>Agaricineae</taxon>
        <taxon>Psathyrellaceae</taxon>
        <taxon>Coprinopsis</taxon>
    </lineage>
</organism>
<feature type="region of interest" description="Disordered" evidence="1">
    <location>
        <begin position="26"/>
        <end position="60"/>
    </location>
</feature>
<gene>
    <name evidence="3" type="ORF">FA15DRAFT_582070</name>
</gene>
<accession>A0A5C3LLJ8</accession>
<feature type="region of interest" description="Disordered" evidence="1">
    <location>
        <begin position="252"/>
        <end position="390"/>
    </location>
</feature>
<evidence type="ECO:0000256" key="2">
    <source>
        <dbReference type="SAM" id="Phobius"/>
    </source>
</evidence>
<dbReference type="Proteomes" id="UP000307440">
    <property type="component" value="Unassembled WGS sequence"/>
</dbReference>
<keyword evidence="4" id="KW-1185">Reference proteome</keyword>
<feature type="region of interest" description="Disordered" evidence="1">
    <location>
        <begin position="438"/>
        <end position="464"/>
    </location>
</feature>
<evidence type="ECO:0000313" key="3">
    <source>
        <dbReference type="EMBL" id="TFK29551.1"/>
    </source>
</evidence>
<dbReference type="OrthoDB" id="3251367at2759"/>
<sequence>MDYIGRLFWSKSRRQEQDELSAIILPFPATQSQRPSPSHRTISPPIPRSTATSLTGFDNPYLGLTPPGTPNAPWTHPNQNPSLTRLAAASQSNIDVHGLNRSKPSLLPPEDLRGVPVHVEAPLPVTIRIETDNVSPQGPAPPPLRRTVSSPPMSPYHPSPTSSASSAEITPTAFAVPSIASHGGKWNLKLQTGPGASTQSLPTTSAVVSPPMVLEAADQRPHTDVYGYAYNYPLAKQLSPIAEQDYLSPDSLKRTQSLPASAGSASRTASDKDLRFSASGASASPGGSQGSEPTRPSPSYSSPFITRQLNRTASQTSSRTHVSATSSTAVQSRHSSKAIEVPIIPPLDLRPPFPGPHPSSSGSGGPYSRPPRSHIGSMPMILGSTEGGESIEEEDGYEYATTNESLHADSFVTAASNDHPGRSRGALAGSVREIEVMEQDESRTVPVGGPSDGRSTLGSQKLPSASESFITRRWDRDANLGNGVRTFRAKKEFVNATPAFWTFWLGFICPFLWLIGGWHFTNFGEQPPRLTFWEFYFNTGYWKAMCCGGRDKKREMDQEKREGKKVEPPAARLPRWVTEKQGSDYGRTRLNDPKRSLKGISFGYPFIPRPPPLNKEKTFWPRVSDTILGILGKPNRIFDQLYGVKLREVRGRPESGRRFFDPWIQRCRYALCYAMFFLAIGLCIASAYLIVYNTRALR</sequence>
<feature type="compositionally biased region" description="Polar residues" evidence="1">
    <location>
        <begin position="29"/>
        <end position="41"/>
    </location>
</feature>
<proteinExistence type="predicted"/>
<feature type="transmembrane region" description="Helical" evidence="2">
    <location>
        <begin position="667"/>
        <end position="691"/>
    </location>
</feature>
<keyword evidence="2" id="KW-1133">Transmembrane helix</keyword>
<keyword evidence="2" id="KW-0812">Transmembrane</keyword>
<feature type="compositionally biased region" description="Polar residues" evidence="1">
    <location>
        <begin position="453"/>
        <end position="464"/>
    </location>
</feature>
<dbReference type="STRING" id="230819.A0A5C3LLJ8"/>
<evidence type="ECO:0000256" key="1">
    <source>
        <dbReference type="SAM" id="MobiDB-lite"/>
    </source>
</evidence>
<feature type="transmembrane region" description="Helical" evidence="2">
    <location>
        <begin position="499"/>
        <end position="520"/>
    </location>
</feature>
<reference evidence="3 4" key="1">
    <citation type="journal article" date="2019" name="Nat. Ecol. Evol.">
        <title>Megaphylogeny resolves global patterns of mushroom evolution.</title>
        <authorList>
            <person name="Varga T."/>
            <person name="Krizsan K."/>
            <person name="Foldi C."/>
            <person name="Dima B."/>
            <person name="Sanchez-Garcia M."/>
            <person name="Sanchez-Ramirez S."/>
            <person name="Szollosi G.J."/>
            <person name="Szarkandi J.G."/>
            <person name="Papp V."/>
            <person name="Albert L."/>
            <person name="Andreopoulos W."/>
            <person name="Angelini C."/>
            <person name="Antonin V."/>
            <person name="Barry K.W."/>
            <person name="Bougher N.L."/>
            <person name="Buchanan P."/>
            <person name="Buyck B."/>
            <person name="Bense V."/>
            <person name="Catcheside P."/>
            <person name="Chovatia M."/>
            <person name="Cooper J."/>
            <person name="Damon W."/>
            <person name="Desjardin D."/>
            <person name="Finy P."/>
            <person name="Geml J."/>
            <person name="Haridas S."/>
            <person name="Hughes K."/>
            <person name="Justo A."/>
            <person name="Karasinski D."/>
            <person name="Kautmanova I."/>
            <person name="Kiss B."/>
            <person name="Kocsube S."/>
            <person name="Kotiranta H."/>
            <person name="LaButti K.M."/>
            <person name="Lechner B.E."/>
            <person name="Liimatainen K."/>
            <person name="Lipzen A."/>
            <person name="Lukacs Z."/>
            <person name="Mihaltcheva S."/>
            <person name="Morgado L.N."/>
            <person name="Niskanen T."/>
            <person name="Noordeloos M.E."/>
            <person name="Ohm R.A."/>
            <person name="Ortiz-Santana B."/>
            <person name="Ovrebo C."/>
            <person name="Racz N."/>
            <person name="Riley R."/>
            <person name="Savchenko A."/>
            <person name="Shiryaev A."/>
            <person name="Soop K."/>
            <person name="Spirin V."/>
            <person name="Szebenyi C."/>
            <person name="Tomsovsky M."/>
            <person name="Tulloss R.E."/>
            <person name="Uehling J."/>
            <person name="Grigoriev I.V."/>
            <person name="Vagvolgyi C."/>
            <person name="Papp T."/>
            <person name="Martin F.M."/>
            <person name="Miettinen O."/>
            <person name="Hibbett D.S."/>
            <person name="Nagy L.G."/>
        </authorList>
    </citation>
    <scope>NUCLEOTIDE SEQUENCE [LARGE SCALE GENOMIC DNA]</scope>
    <source>
        <strain evidence="3 4">CBS 121175</strain>
    </source>
</reference>
<dbReference type="EMBL" id="ML210149">
    <property type="protein sequence ID" value="TFK29551.1"/>
    <property type="molecule type" value="Genomic_DNA"/>
</dbReference>
<feature type="compositionally biased region" description="Pro residues" evidence="1">
    <location>
        <begin position="343"/>
        <end position="357"/>
    </location>
</feature>
<evidence type="ECO:0000313" key="4">
    <source>
        <dbReference type="Proteomes" id="UP000307440"/>
    </source>
</evidence>
<protein>
    <submittedName>
        <fullName evidence="3">Uncharacterized protein</fullName>
    </submittedName>
</protein>
<name>A0A5C3LLJ8_COPMA</name>
<dbReference type="AlphaFoldDB" id="A0A5C3LLJ8"/>
<feature type="compositionally biased region" description="Low complexity" evidence="1">
    <location>
        <begin position="277"/>
        <end position="286"/>
    </location>
</feature>